<dbReference type="OrthoDB" id="177703at2"/>
<accession>A0A556QJD7</accession>
<sequence length="1331" mass="149207">MSASQHITWLNLVEKTGPFLAVSVLDEAFPQGLEKVETRRRQRVRSAYDEWRDAVDAEDAELAALHREWVRLILEELLEYDAAMLRADDQLPATLVYREPMCGVEVRPTFAATTGDTARLLIAIYSPDCDLTAPLPGDAWITASPIERMTQLCRATGVRLGLVTNGERWSVVSVPSEGSSSVATWFARIWQQEPVTLQAFVSLLGVRRCFGPAAGTLETLLANSLNDQNEITDTLGEQVRRAVEVLVQALDKADAAQNRTLLTGVTPPQLYEAGVTVMMRLVVLLCAEQRGLLLLGVDTYDQYYAATTLRVGLEKEKKDLTDDVQERRHDAWARLLALCRGVFGGIEHATLRLPPLGGTLFDPDRFPFLEGRAAGSTWRETPAVPLPIDNRTVLTLLNALQVLEQTAGAQFLSYEALDVEQIGHVYEGLLERTVRRVPEVTVGLVGSAKAYNPNITLRELEEKAEEGRDLLLIFLQETTGRSESGLRKALDRSADEAVRHRLAMACGTRTKLVPKLLPFANLIREDTAKRLLIYDEGSYIVTLGDSRRDTGTHYTPKSLTEPIVQNTLEPLVYIGPVEETPREKWKLKSAPDLLSLKVCDMAMGSAAFLVQACRWLADRVMEAWDAAEKAGSRVSIDGKVLDQAGKDEPLPIIKGERVLIARRLVASRCLYGVDKNPMAVELAKVSLWLVTMQKGKPFSFLDHSFKCGDSLLGVTDLLQIENFSLRPKTRQVTFASANLLPFIKLAETKRCELENLPSNDYAQIKIKNLLHGEAEAAIAKVKMIADCLIGLELRCLDGNAYEEAREYEVEQVHAALHASAPAIYAQAKSHERSSFHWPVEFPEVFSRGGFDAFLGNPPYMHGRRISSRISDEYLAYLSTYHTQINSSSDLAVYFILRGYKLVKNGGAVGLITTQGVATGDSRESGLAWITSNGGSVYWATPDYLWPGAAAVRVCSFSILKQVSLLFGTFGSKRVDKINSYLTEATSDLLAPFSLLKNKDISATGTYVYGRGFVLSPEQRQHFIEADPRNTEFIFRFLRGQDINQDPEHRASAFVINFGEMPESEARKRPLIFDHLRRYVEPERAKQTKQVHEECFWKHWDKRPELYSRLKPLRRCMVHAFTSKHVVFAFVPTEQIIATPHVVFPTESMGFFANCQSSLHIEWVLRFSSKMKSDVRYTPSDCVQTFPFLGDAESLAMMGQSYYDYRREFMIAKNEGLTKTYNRFHNIAEQSADITRLRVLHMELDQAVAAAYGWQDLNLGHGFHLTKQGERYTLSEPARRTVLDRLLALNHQRYDEEVKAGLHDKKTGKKKSATSASRKLDATIEQGQGELL</sequence>
<dbReference type="SUPFAM" id="SSF53335">
    <property type="entry name" value="S-adenosyl-L-methionine-dependent methyltransferases"/>
    <property type="match status" value="1"/>
</dbReference>
<dbReference type="RefSeq" id="WP_144230513.1">
    <property type="nucleotide sequence ID" value="NZ_CBCRVV010000009.1"/>
</dbReference>
<keyword evidence="4" id="KW-0949">S-adenosyl-L-methionine</keyword>
<dbReference type="Proteomes" id="UP000315648">
    <property type="component" value="Unassembled WGS sequence"/>
</dbReference>
<dbReference type="InterPro" id="IPR046820">
    <property type="entry name" value="MmeI_TRD"/>
</dbReference>
<dbReference type="PANTHER" id="PTHR33841:SF1">
    <property type="entry name" value="DNA METHYLTRANSFERASE A"/>
    <property type="match status" value="1"/>
</dbReference>
<evidence type="ECO:0000259" key="7">
    <source>
        <dbReference type="Pfam" id="PF07669"/>
    </source>
</evidence>
<name>A0A556QJD7_9BACT</name>
<dbReference type="Pfam" id="PF07669">
    <property type="entry name" value="Eco57I"/>
    <property type="match status" value="1"/>
</dbReference>
<dbReference type="PANTHER" id="PTHR33841">
    <property type="entry name" value="DNA METHYLTRANSFERASE YEEA-RELATED"/>
    <property type="match status" value="1"/>
</dbReference>
<keyword evidence="10" id="KW-1185">Reference proteome</keyword>
<dbReference type="InterPro" id="IPR029063">
    <property type="entry name" value="SAM-dependent_MTases_sf"/>
</dbReference>
<keyword evidence="2" id="KW-0489">Methyltransferase</keyword>
<dbReference type="Pfam" id="PF20466">
    <property type="entry name" value="MmeI_TRD"/>
    <property type="match status" value="1"/>
</dbReference>
<dbReference type="EMBL" id="VMBG01000002">
    <property type="protein sequence ID" value="TSJ76756.1"/>
    <property type="molecule type" value="Genomic_DNA"/>
</dbReference>
<protein>
    <recommendedName>
        <fullName evidence="1">site-specific DNA-methyltransferase (adenine-specific)</fullName>
        <ecNumber evidence="1">2.1.1.72</ecNumber>
    </recommendedName>
</protein>
<evidence type="ECO:0000256" key="3">
    <source>
        <dbReference type="ARBA" id="ARBA00022679"/>
    </source>
</evidence>
<comment type="caution">
    <text evidence="9">The sequence shown here is derived from an EMBL/GenBank/DDBJ whole genome shotgun (WGS) entry which is preliminary data.</text>
</comment>
<dbReference type="GO" id="GO:0006304">
    <property type="term" value="P:DNA modification"/>
    <property type="evidence" value="ECO:0007669"/>
    <property type="project" value="InterPro"/>
</dbReference>
<dbReference type="GO" id="GO:0009007">
    <property type="term" value="F:site-specific DNA-methyltransferase (adenine-specific) activity"/>
    <property type="evidence" value="ECO:0007669"/>
    <property type="project" value="UniProtKB-EC"/>
</dbReference>
<evidence type="ECO:0000313" key="9">
    <source>
        <dbReference type="EMBL" id="TSJ76756.1"/>
    </source>
</evidence>
<evidence type="ECO:0000259" key="8">
    <source>
        <dbReference type="Pfam" id="PF20466"/>
    </source>
</evidence>
<evidence type="ECO:0000256" key="6">
    <source>
        <dbReference type="SAM" id="MobiDB-lite"/>
    </source>
</evidence>
<gene>
    <name evidence="9" type="ORF">FPL22_11565</name>
</gene>
<dbReference type="GO" id="GO:0032259">
    <property type="term" value="P:methylation"/>
    <property type="evidence" value="ECO:0007669"/>
    <property type="project" value="UniProtKB-KW"/>
</dbReference>
<comment type="catalytic activity">
    <reaction evidence="5">
        <text>a 2'-deoxyadenosine in DNA + S-adenosyl-L-methionine = an N(6)-methyl-2'-deoxyadenosine in DNA + S-adenosyl-L-homocysteine + H(+)</text>
        <dbReference type="Rhea" id="RHEA:15197"/>
        <dbReference type="Rhea" id="RHEA-COMP:12418"/>
        <dbReference type="Rhea" id="RHEA-COMP:12419"/>
        <dbReference type="ChEBI" id="CHEBI:15378"/>
        <dbReference type="ChEBI" id="CHEBI:57856"/>
        <dbReference type="ChEBI" id="CHEBI:59789"/>
        <dbReference type="ChEBI" id="CHEBI:90615"/>
        <dbReference type="ChEBI" id="CHEBI:90616"/>
        <dbReference type="EC" id="2.1.1.72"/>
    </reaction>
</comment>
<feature type="region of interest" description="Disordered" evidence="6">
    <location>
        <begin position="1299"/>
        <end position="1319"/>
    </location>
</feature>
<reference evidence="9 10" key="1">
    <citation type="submission" date="2019-07" db="EMBL/GenBank/DDBJ databases">
        <title>Description of 53C-WASEF.</title>
        <authorList>
            <person name="Pitt A."/>
            <person name="Hahn M.W."/>
        </authorList>
    </citation>
    <scope>NUCLEOTIDE SEQUENCE [LARGE SCALE GENOMIC DNA]</scope>
    <source>
        <strain evidence="9 10">53C-WASEF</strain>
    </source>
</reference>
<keyword evidence="3" id="KW-0808">Transferase</keyword>
<evidence type="ECO:0000256" key="1">
    <source>
        <dbReference type="ARBA" id="ARBA00011900"/>
    </source>
</evidence>
<feature type="domain" description="Type II methyltransferase M.TaqI-like" evidence="7">
    <location>
        <begin position="669"/>
        <end position="918"/>
    </location>
</feature>
<dbReference type="Gene3D" id="3.40.50.150">
    <property type="entry name" value="Vaccinia Virus protein VP39"/>
    <property type="match status" value="1"/>
</dbReference>
<dbReference type="EC" id="2.1.1.72" evidence="1"/>
<dbReference type="InterPro" id="IPR011639">
    <property type="entry name" value="MethylTrfase_TaqI-like_dom"/>
</dbReference>
<proteinExistence type="predicted"/>
<evidence type="ECO:0000256" key="4">
    <source>
        <dbReference type="ARBA" id="ARBA00022691"/>
    </source>
</evidence>
<organism evidence="9 10">
    <name type="scientific">Rariglobus hedericola</name>
    <dbReference type="NCBI Taxonomy" id="2597822"/>
    <lineage>
        <taxon>Bacteria</taxon>
        <taxon>Pseudomonadati</taxon>
        <taxon>Verrucomicrobiota</taxon>
        <taxon>Opitutia</taxon>
        <taxon>Opitutales</taxon>
        <taxon>Opitutaceae</taxon>
        <taxon>Rariglobus</taxon>
    </lineage>
</organism>
<evidence type="ECO:0000256" key="2">
    <source>
        <dbReference type="ARBA" id="ARBA00022603"/>
    </source>
</evidence>
<dbReference type="InterPro" id="IPR050953">
    <property type="entry name" value="N4_N6_ade-DNA_methylase"/>
</dbReference>
<evidence type="ECO:0000313" key="10">
    <source>
        <dbReference type="Proteomes" id="UP000315648"/>
    </source>
</evidence>
<evidence type="ECO:0000256" key="5">
    <source>
        <dbReference type="ARBA" id="ARBA00047942"/>
    </source>
</evidence>
<feature type="domain" description="MmeI-like target recognition" evidence="8">
    <location>
        <begin position="1006"/>
        <end position="1187"/>
    </location>
</feature>
<dbReference type="PRINTS" id="PR00507">
    <property type="entry name" value="N12N6MTFRASE"/>
</dbReference>